<evidence type="ECO:0000256" key="2">
    <source>
        <dbReference type="ARBA" id="ARBA00005942"/>
    </source>
</evidence>
<keyword evidence="4" id="KW-0804">Transcription</keyword>
<evidence type="ECO:0000256" key="5">
    <source>
        <dbReference type="ARBA" id="ARBA00023242"/>
    </source>
</evidence>
<evidence type="ECO:0000313" key="7">
    <source>
        <dbReference type="EMBL" id="SMQ48859.1"/>
    </source>
</evidence>
<evidence type="ECO:0000256" key="1">
    <source>
        <dbReference type="ARBA" id="ARBA00004123"/>
    </source>
</evidence>
<keyword evidence="5" id="KW-0539">Nucleus</keyword>
<evidence type="ECO:0000313" key="8">
    <source>
        <dbReference type="Proteomes" id="UP000215127"/>
    </source>
</evidence>
<dbReference type="GO" id="GO:0016592">
    <property type="term" value="C:mediator complex"/>
    <property type="evidence" value="ECO:0007669"/>
    <property type="project" value="InterPro"/>
</dbReference>
<dbReference type="InterPro" id="IPR009332">
    <property type="entry name" value="Med22"/>
</dbReference>
<comment type="similarity">
    <text evidence="2">Belongs to the Mediator complex subunit 22 family.</text>
</comment>
<comment type="subcellular location">
    <subcellularLocation>
        <location evidence="1">Nucleus</location>
    </subcellularLocation>
</comment>
<dbReference type="Pfam" id="PF06179">
    <property type="entry name" value="Med22"/>
    <property type="match status" value="1"/>
</dbReference>
<evidence type="ECO:0000256" key="4">
    <source>
        <dbReference type="ARBA" id="ARBA00023163"/>
    </source>
</evidence>
<dbReference type="STRING" id="1276538.A0A1X7RN84"/>
<proteinExistence type="inferred from homology"/>
<dbReference type="Proteomes" id="UP000215127">
    <property type="component" value="Chromosome 3"/>
</dbReference>
<dbReference type="EMBL" id="LT853694">
    <property type="protein sequence ID" value="SMQ48859.1"/>
    <property type="molecule type" value="Genomic_DNA"/>
</dbReference>
<sequence>MDSSLRSTEALKSRIDALQVTLTRRFETLVNLAAVQRNDRTVTAVTEYSMKAETAGLIRAAEEVQTLIRQLQEMWLFGRLNALEGKKEREEVDGTAREVAELVRKLTGAKSLDGEKAVKREGGSVDGDHDGEAMELELEA</sequence>
<dbReference type="GO" id="GO:0003712">
    <property type="term" value="F:transcription coregulator activity"/>
    <property type="evidence" value="ECO:0007669"/>
    <property type="project" value="InterPro"/>
</dbReference>
<dbReference type="AlphaFoldDB" id="A0A1X7RN84"/>
<protein>
    <recommendedName>
        <fullName evidence="9">Mediator of RNA polymerase II transcription subunit 22</fullName>
    </recommendedName>
</protein>
<keyword evidence="3" id="KW-0805">Transcription regulation</keyword>
<dbReference type="GO" id="GO:0006357">
    <property type="term" value="P:regulation of transcription by RNA polymerase II"/>
    <property type="evidence" value="ECO:0007669"/>
    <property type="project" value="InterPro"/>
</dbReference>
<evidence type="ECO:0000256" key="6">
    <source>
        <dbReference type="SAM" id="MobiDB-lite"/>
    </source>
</evidence>
<reference evidence="7 8" key="1">
    <citation type="submission" date="2016-06" db="EMBL/GenBank/DDBJ databases">
        <authorList>
            <person name="Kjaerup R.B."/>
            <person name="Dalgaard T.S."/>
            <person name="Juul-Madsen H.R."/>
        </authorList>
    </citation>
    <scope>NUCLEOTIDE SEQUENCE [LARGE SCALE GENOMIC DNA]</scope>
</reference>
<name>A0A1X7RN84_ZYMT9</name>
<feature type="compositionally biased region" description="Basic and acidic residues" evidence="6">
    <location>
        <begin position="114"/>
        <end position="132"/>
    </location>
</feature>
<feature type="region of interest" description="Disordered" evidence="6">
    <location>
        <begin position="114"/>
        <end position="140"/>
    </location>
</feature>
<keyword evidence="8" id="KW-1185">Reference proteome</keyword>
<evidence type="ECO:0000256" key="3">
    <source>
        <dbReference type="ARBA" id="ARBA00023015"/>
    </source>
</evidence>
<gene>
    <name evidence="7" type="ORF">ZT3D7_G4009</name>
</gene>
<evidence type="ECO:0008006" key="9">
    <source>
        <dbReference type="Google" id="ProtNLM"/>
    </source>
</evidence>
<organism evidence="7 8">
    <name type="scientific">Zymoseptoria tritici (strain ST99CH_3D7)</name>
    <dbReference type="NCBI Taxonomy" id="1276538"/>
    <lineage>
        <taxon>Eukaryota</taxon>
        <taxon>Fungi</taxon>
        <taxon>Dikarya</taxon>
        <taxon>Ascomycota</taxon>
        <taxon>Pezizomycotina</taxon>
        <taxon>Dothideomycetes</taxon>
        <taxon>Dothideomycetidae</taxon>
        <taxon>Mycosphaerellales</taxon>
        <taxon>Mycosphaerellaceae</taxon>
        <taxon>Zymoseptoria</taxon>
    </lineage>
</organism>
<accession>A0A1X7RN84</accession>